<organism evidence="1 2">
    <name type="scientific">Brachionus plicatilis</name>
    <name type="common">Marine rotifer</name>
    <name type="synonym">Brachionus muelleri</name>
    <dbReference type="NCBI Taxonomy" id="10195"/>
    <lineage>
        <taxon>Eukaryota</taxon>
        <taxon>Metazoa</taxon>
        <taxon>Spiralia</taxon>
        <taxon>Gnathifera</taxon>
        <taxon>Rotifera</taxon>
        <taxon>Eurotatoria</taxon>
        <taxon>Monogononta</taxon>
        <taxon>Pseudotrocha</taxon>
        <taxon>Ploima</taxon>
        <taxon>Brachionidae</taxon>
        <taxon>Brachionus</taxon>
    </lineage>
</organism>
<keyword evidence="1" id="KW-0328">Glycosyltransferase</keyword>
<evidence type="ECO:0000313" key="2">
    <source>
        <dbReference type="Proteomes" id="UP000276133"/>
    </source>
</evidence>
<comment type="caution">
    <text evidence="1">The sequence shown here is derived from an EMBL/GenBank/DDBJ whole genome shotgun (WGS) entry which is preliminary data.</text>
</comment>
<dbReference type="PANTHER" id="PTHR19297:SF181">
    <property type="entry name" value="PROTEIN XYLOSYLTRANSFERASE"/>
    <property type="match status" value="1"/>
</dbReference>
<protein>
    <submittedName>
        <fullName evidence="1">Beta-1-3-galactosyl-O-glycosyl-glyco beta-1-6-N-acetylglucosaminyltransferase-like</fullName>
    </submittedName>
</protein>
<gene>
    <name evidence="1" type="ORF">BpHYR1_036387</name>
</gene>
<evidence type="ECO:0000313" key="1">
    <source>
        <dbReference type="EMBL" id="RNA37405.1"/>
    </source>
</evidence>
<keyword evidence="2" id="KW-1185">Reference proteome</keyword>
<dbReference type="GO" id="GO:0008375">
    <property type="term" value="F:acetylglucosaminyltransferase activity"/>
    <property type="evidence" value="ECO:0007669"/>
    <property type="project" value="TreeGrafter"/>
</dbReference>
<dbReference type="EMBL" id="REGN01001050">
    <property type="protein sequence ID" value="RNA37405.1"/>
    <property type="molecule type" value="Genomic_DNA"/>
</dbReference>
<sequence length="114" mass="13830">MNDPTIRRYDSLNRYVKWKKERKDCNGKFRHAICLFSIEDLPELVLKPHFLVNKLMLEYDPLSYQCMEEWYEYRKGKNFHLNMFFYCKFLQSRSIIANCANISWDIGIHSVPLI</sequence>
<dbReference type="Proteomes" id="UP000276133">
    <property type="component" value="Unassembled WGS sequence"/>
</dbReference>
<reference evidence="1 2" key="1">
    <citation type="journal article" date="2018" name="Sci. Rep.">
        <title>Genomic signatures of local adaptation to the degree of environmental predictability in rotifers.</title>
        <authorList>
            <person name="Franch-Gras L."/>
            <person name="Hahn C."/>
            <person name="Garcia-Roger E.M."/>
            <person name="Carmona M.J."/>
            <person name="Serra M."/>
            <person name="Gomez A."/>
        </authorList>
    </citation>
    <scope>NUCLEOTIDE SEQUENCE [LARGE SCALE GENOMIC DNA]</scope>
    <source>
        <strain evidence="1">HYR1</strain>
    </source>
</reference>
<dbReference type="AlphaFoldDB" id="A0A3M7SNX4"/>
<name>A0A3M7SNX4_BRAPC</name>
<dbReference type="PANTHER" id="PTHR19297">
    <property type="entry name" value="GLYCOSYLTRANSFERASE 14 FAMILY MEMBER"/>
    <property type="match status" value="1"/>
</dbReference>
<proteinExistence type="predicted"/>
<keyword evidence="1" id="KW-0808">Transferase</keyword>
<accession>A0A3M7SNX4</accession>
<dbReference type="OrthoDB" id="2019572at2759"/>